<dbReference type="RefSeq" id="WP_071312510.1">
    <property type="nucleotide sequence ID" value="NZ_MLQQ01000005.1"/>
</dbReference>
<gene>
    <name evidence="6" type="ORF">BKP35_06150</name>
</gene>
<dbReference type="InterPro" id="IPR044084">
    <property type="entry name" value="AvModA-like_subst-bd"/>
</dbReference>
<dbReference type="NCBIfam" id="TIGR01256">
    <property type="entry name" value="modA"/>
    <property type="match status" value="1"/>
</dbReference>
<dbReference type="CDD" id="cd13539">
    <property type="entry name" value="PBP2_AvModA"/>
    <property type="match status" value="1"/>
</dbReference>
<dbReference type="InterPro" id="IPR050682">
    <property type="entry name" value="ModA/WtpA"/>
</dbReference>
<feature type="binding site" evidence="5">
    <location>
        <position position="69"/>
    </location>
    <ligand>
        <name>molybdate</name>
        <dbReference type="ChEBI" id="CHEBI:36264"/>
    </ligand>
</feature>
<keyword evidence="7" id="KW-1185">Reference proteome</keyword>
<evidence type="ECO:0000256" key="2">
    <source>
        <dbReference type="ARBA" id="ARBA00022505"/>
    </source>
</evidence>
<protein>
    <submittedName>
        <fullName evidence="6">Molybdate ABC transporter substrate-binding protein</fullName>
    </submittedName>
</protein>
<evidence type="ECO:0000256" key="5">
    <source>
        <dbReference type="PIRSR" id="PIRSR004846-1"/>
    </source>
</evidence>
<evidence type="ECO:0000256" key="1">
    <source>
        <dbReference type="ARBA" id="ARBA00009175"/>
    </source>
</evidence>
<dbReference type="PANTHER" id="PTHR30632:SF14">
    <property type="entry name" value="TUNGSTATE_MOLYBDATE_CHROMATE-BINDING PROTEIN MODA"/>
    <property type="match status" value="1"/>
</dbReference>
<comment type="caution">
    <text evidence="6">The sequence shown here is derived from an EMBL/GenBank/DDBJ whole genome shotgun (WGS) entry which is preliminary data.</text>
</comment>
<dbReference type="Proteomes" id="UP000180098">
    <property type="component" value="Unassembled WGS sequence"/>
</dbReference>
<feature type="binding site" evidence="5">
    <location>
        <position position="178"/>
    </location>
    <ligand>
        <name>molybdate</name>
        <dbReference type="ChEBI" id="CHEBI:36264"/>
    </ligand>
</feature>
<dbReference type="GO" id="GO:0030973">
    <property type="term" value="F:molybdate ion binding"/>
    <property type="evidence" value="ECO:0007669"/>
    <property type="project" value="InterPro"/>
</dbReference>
<dbReference type="SUPFAM" id="SSF53850">
    <property type="entry name" value="Periplasmic binding protein-like II"/>
    <property type="match status" value="1"/>
</dbReference>
<dbReference type="Gene3D" id="3.40.190.10">
    <property type="entry name" value="Periplasmic binding protein-like II"/>
    <property type="match status" value="2"/>
</dbReference>
<organism evidence="6 7">
    <name type="scientific">Anaerobacillus arseniciselenatis</name>
    <dbReference type="NCBI Taxonomy" id="85682"/>
    <lineage>
        <taxon>Bacteria</taxon>
        <taxon>Bacillati</taxon>
        <taxon>Bacillota</taxon>
        <taxon>Bacilli</taxon>
        <taxon>Bacillales</taxon>
        <taxon>Bacillaceae</taxon>
        <taxon>Anaerobacillus</taxon>
    </lineage>
</organism>
<sequence>MANTRILLLIIVLLFINISLGCATNNDVNERKQELHVAAASNLVQVFTELGQQFEEEHPIELVFSFGSSGQISDQIINGAPYDMFTPANIEFLDQLGNEGLLLEENYTTYAFGTIGFSTLKENDLQVDTFEDLLNDDIVKIAIANPEHAPYGMAAKQALEEADVWGKVEEKLVYGRNISDTLALLQTKNVEVAMIALSLKDEETLTFTPINEQLHKPLNHSISILKRSEKQEEAQAFIDFLLSERGQQTLVEYGYSLP</sequence>
<evidence type="ECO:0000313" key="6">
    <source>
        <dbReference type="EMBL" id="OIJ14629.1"/>
    </source>
</evidence>
<dbReference type="Pfam" id="PF13531">
    <property type="entry name" value="SBP_bac_11"/>
    <property type="match status" value="1"/>
</dbReference>
<dbReference type="FunFam" id="3.40.190.10:FF:000035">
    <property type="entry name" value="Molybdate ABC transporter substrate-binding protein"/>
    <property type="match status" value="1"/>
</dbReference>
<keyword evidence="3 5" id="KW-0479">Metal-binding</keyword>
<reference evidence="6 7" key="1">
    <citation type="submission" date="2016-10" db="EMBL/GenBank/DDBJ databases">
        <title>Draft genome sequences of four alkaliphilic bacteria belonging to the Anaerobacillus genus.</title>
        <authorList>
            <person name="Bassil N.M."/>
            <person name="Lloyd J.R."/>
        </authorList>
    </citation>
    <scope>NUCLEOTIDE SEQUENCE [LARGE SCALE GENOMIC DNA]</scope>
    <source>
        <strain evidence="6 7">DSM 15340</strain>
    </source>
</reference>
<dbReference type="OrthoDB" id="9785015at2"/>
<evidence type="ECO:0000256" key="4">
    <source>
        <dbReference type="ARBA" id="ARBA00022729"/>
    </source>
</evidence>
<accession>A0A1S2LQ22</accession>
<keyword evidence="4" id="KW-0732">Signal</keyword>
<dbReference type="EMBL" id="MLQQ01000005">
    <property type="protein sequence ID" value="OIJ14629.1"/>
    <property type="molecule type" value="Genomic_DNA"/>
</dbReference>
<comment type="similarity">
    <text evidence="1">Belongs to the bacterial solute-binding protein ModA family.</text>
</comment>
<dbReference type="AlphaFoldDB" id="A0A1S2LQ22"/>
<evidence type="ECO:0000313" key="7">
    <source>
        <dbReference type="Proteomes" id="UP000180098"/>
    </source>
</evidence>
<dbReference type="PIRSF" id="PIRSF004846">
    <property type="entry name" value="ModA"/>
    <property type="match status" value="1"/>
</dbReference>
<dbReference type="GO" id="GO:1901359">
    <property type="term" value="F:tungstate binding"/>
    <property type="evidence" value="ECO:0007669"/>
    <property type="project" value="UniProtKB-ARBA"/>
</dbReference>
<dbReference type="PROSITE" id="PS51257">
    <property type="entry name" value="PROKAR_LIPOPROTEIN"/>
    <property type="match status" value="1"/>
</dbReference>
<proteinExistence type="inferred from homology"/>
<keyword evidence="2 5" id="KW-0500">Molybdenum</keyword>
<evidence type="ECO:0000256" key="3">
    <source>
        <dbReference type="ARBA" id="ARBA00022723"/>
    </source>
</evidence>
<dbReference type="InterPro" id="IPR005950">
    <property type="entry name" value="ModA"/>
</dbReference>
<dbReference type="PANTHER" id="PTHR30632">
    <property type="entry name" value="MOLYBDATE-BINDING PERIPLASMIC PROTEIN"/>
    <property type="match status" value="1"/>
</dbReference>
<dbReference type="GO" id="GO:0046872">
    <property type="term" value="F:metal ion binding"/>
    <property type="evidence" value="ECO:0007669"/>
    <property type="project" value="UniProtKB-KW"/>
</dbReference>
<name>A0A1S2LQ22_9BACI</name>
<dbReference type="GO" id="GO:0015689">
    <property type="term" value="P:molybdate ion transport"/>
    <property type="evidence" value="ECO:0007669"/>
    <property type="project" value="InterPro"/>
</dbReference>